<sequence>MEDYLVKQTGGSEKPAFLSQSERFAFHKNILATTQLGFFFAWASLSSFAKQFESQVRTRLSSLLLLIRGRFKFAQSSTFCSGYTLDRASGFTAELGPAGWSRASTSLNLWCQNLNNAENLQQMVGAGEAINRNTVQADGVKIAHELRIIEFQLGLSIYSQTQQEVNNEETEAEKYLFLSLHRPKIRNVDHLFRAPRRRKANKVTGALQATSLTLWTTARSPNN</sequence>
<dbReference type="Proteomes" id="UP000242791">
    <property type="component" value="Unassembled WGS sequence"/>
</dbReference>
<evidence type="ECO:0000313" key="1">
    <source>
        <dbReference type="EMBL" id="OJD25869.1"/>
    </source>
</evidence>
<dbReference type="VEuPathDB" id="FungiDB:ACJ73_02756"/>
<proteinExistence type="predicted"/>
<accession>A0A1J9RDX7</accession>
<comment type="caution">
    <text evidence="1">The sequence shown here is derived from an EMBL/GenBank/DDBJ whole genome shotgun (WGS) entry which is preliminary data.</text>
</comment>
<dbReference type="AlphaFoldDB" id="A0A1J9RDX7"/>
<reference evidence="1 2" key="1">
    <citation type="submission" date="2015-08" db="EMBL/GenBank/DDBJ databases">
        <title>Emmonsia species relationships and genome sequence.</title>
        <authorList>
            <person name="Cuomo C.A."/>
            <person name="Schwartz I.S."/>
            <person name="Kenyon C."/>
            <person name="De Hoog G.S."/>
            <person name="Govender N.P."/>
            <person name="Botha A."/>
            <person name="Moreno L."/>
            <person name="De Vries M."/>
            <person name="Munoz J.F."/>
            <person name="Stielow J.B."/>
        </authorList>
    </citation>
    <scope>NUCLEOTIDE SEQUENCE [LARGE SCALE GENOMIC DNA]</scope>
    <source>
        <strain evidence="1 2">EI222</strain>
    </source>
</reference>
<dbReference type="EMBL" id="LGTZ01000307">
    <property type="protein sequence ID" value="OJD25869.1"/>
    <property type="molecule type" value="Genomic_DNA"/>
</dbReference>
<keyword evidence="2" id="KW-1185">Reference proteome</keyword>
<protein>
    <submittedName>
        <fullName evidence="1">Uncharacterized protein</fullName>
    </submittedName>
</protein>
<evidence type="ECO:0000313" key="2">
    <source>
        <dbReference type="Proteomes" id="UP000242791"/>
    </source>
</evidence>
<gene>
    <name evidence="1" type="ORF">ACJ73_02756</name>
</gene>
<name>A0A1J9RDX7_9EURO</name>
<organism evidence="1 2">
    <name type="scientific">Blastomyces percursus</name>
    <dbReference type="NCBI Taxonomy" id="1658174"/>
    <lineage>
        <taxon>Eukaryota</taxon>
        <taxon>Fungi</taxon>
        <taxon>Dikarya</taxon>
        <taxon>Ascomycota</taxon>
        <taxon>Pezizomycotina</taxon>
        <taxon>Eurotiomycetes</taxon>
        <taxon>Eurotiomycetidae</taxon>
        <taxon>Onygenales</taxon>
        <taxon>Ajellomycetaceae</taxon>
        <taxon>Blastomyces</taxon>
    </lineage>
</organism>